<gene>
    <name evidence="1" type="ORF">Sjap_020341</name>
</gene>
<organism evidence="1 2">
    <name type="scientific">Stephania japonica</name>
    <dbReference type="NCBI Taxonomy" id="461633"/>
    <lineage>
        <taxon>Eukaryota</taxon>
        <taxon>Viridiplantae</taxon>
        <taxon>Streptophyta</taxon>
        <taxon>Embryophyta</taxon>
        <taxon>Tracheophyta</taxon>
        <taxon>Spermatophyta</taxon>
        <taxon>Magnoliopsida</taxon>
        <taxon>Ranunculales</taxon>
        <taxon>Menispermaceae</taxon>
        <taxon>Menispermoideae</taxon>
        <taxon>Cissampelideae</taxon>
        <taxon>Stephania</taxon>
    </lineage>
</organism>
<name>A0AAP0F3A0_9MAGN</name>
<accession>A0AAP0F3A0</accession>
<dbReference type="AlphaFoldDB" id="A0AAP0F3A0"/>
<reference evidence="1 2" key="1">
    <citation type="submission" date="2024-01" db="EMBL/GenBank/DDBJ databases">
        <title>Genome assemblies of Stephania.</title>
        <authorList>
            <person name="Yang L."/>
        </authorList>
    </citation>
    <scope>NUCLEOTIDE SEQUENCE [LARGE SCALE GENOMIC DNA]</scope>
    <source>
        <strain evidence="1">QJT</strain>
        <tissue evidence="1">Leaf</tissue>
    </source>
</reference>
<sequence length="137" mass="15221">MFNLKLTDGTQMKYTAAAEEFQIRLSQLEPKHAAETNALEPPHKYVSCVIVDEQPLYENDVITVLLNFISYVCAACEGTAVPTPCKELLLQIAAGVKRDQALPIIFAEQSSNSYLSEPCKIMSSLASSEWQQMNVCF</sequence>
<proteinExistence type="predicted"/>
<dbReference type="EMBL" id="JBBNAE010000008">
    <property type="protein sequence ID" value="KAK9103087.1"/>
    <property type="molecule type" value="Genomic_DNA"/>
</dbReference>
<evidence type="ECO:0000313" key="2">
    <source>
        <dbReference type="Proteomes" id="UP001417504"/>
    </source>
</evidence>
<dbReference type="Proteomes" id="UP001417504">
    <property type="component" value="Unassembled WGS sequence"/>
</dbReference>
<comment type="caution">
    <text evidence="1">The sequence shown here is derived from an EMBL/GenBank/DDBJ whole genome shotgun (WGS) entry which is preliminary data.</text>
</comment>
<evidence type="ECO:0000313" key="1">
    <source>
        <dbReference type="EMBL" id="KAK9103087.1"/>
    </source>
</evidence>
<protein>
    <submittedName>
        <fullName evidence="1">Uncharacterized protein</fullName>
    </submittedName>
</protein>
<keyword evidence="2" id="KW-1185">Reference proteome</keyword>